<evidence type="ECO:0000313" key="7">
    <source>
        <dbReference type="Proteomes" id="UP000050465"/>
    </source>
</evidence>
<name>A0A0P8BIA0_9CYAN</name>
<dbReference type="PANTHER" id="PTHR33507:SF3">
    <property type="entry name" value="INNER MEMBRANE PROTEIN YBBJ"/>
    <property type="match status" value="1"/>
</dbReference>
<dbReference type="GO" id="GO:0005886">
    <property type="term" value="C:plasma membrane"/>
    <property type="evidence" value="ECO:0007669"/>
    <property type="project" value="TreeGrafter"/>
</dbReference>
<evidence type="ECO:0000259" key="5">
    <source>
        <dbReference type="Pfam" id="PF01957"/>
    </source>
</evidence>
<sequence>MELLLPTAFIESALGVSAFIVALLTFVVPGVNYQIALWMVLSALTFWALKRFIPNRTAPALREATEARTITEIAPGKIGRVIYEGNSWQARCSDDNAAVEPDQEVFVIERKGNTLIVMPLSSFQ</sequence>
<reference evidence="6 7" key="1">
    <citation type="submission" date="2015-09" db="EMBL/GenBank/DDBJ databases">
        <title>Identification and resolution of microdiversity through metagenomic sequencing of parallel consortia.</title>
        <authorList>
            <person name="Nelson W.C."/>
            <person name="Romine M.F."/>
            <person name="Lindemann S.R."/>
        </authorList>
    </citation>
    <scope>NUCLEOTIDE SEQUENCE [LARGE SCALE GENOMIC DNA]</scope>
    <source>
        <strain evidence="6">Ana</strain>
    </source>
</reference>
<keyword evidence="3" id="KW-1133">Transmembrane helix</keyword>
<evidence type="ECO:0000313" key="6">
    <source>
        <dbReference type="EMBL" id="KPQ33430.1"/>
    </source>
</evidence>
<dbReference type="GO" id="GO:0008233">
    <property type="term" value="F:peptidase activity"/>
    <property type="evidence" value="ECO:0007669"/>
    <property type="project" value="UniProtKB-KW"/>
</dbReference>
<dbReference type="AlphaFoldDB" id="A0A0P8BIA0"/>
<evidence type="ECO:0000256" key="3">
    <source>
        <dbReference type="ARBA" id="ARBA00022989"/>
    </source>
</evidence>
<dbReference type="PANTHER" id="PTHR33507">
    <property type="entry name" value="INNER MEMBRANE PROTEIN YBBJ"/>
    <property type="match status" value="1"/>
</dbReference>
<feature type="domain" description="NfeD-like C-terminal" evidence="5">
    <location>
        <begin position="67"/>
        <end position="119"/>
    </location>
</feature>
<dbReference type="STRING" id="1666911.HLUCCA11_18620"/>
<dbReference type="InterPro" id="IPR012340">
    <property type="entry name" value="NA-bd_OB-fold"/>
</dbReference>
<evidence type="ECO:0000256" key="4">
    <source>
        <dbReference type="ARBA" id="ARBA00023136"/>
    </source>
</evidence>
<keyword evidence="6" id="KW-0645">Protease</keyword>
<dbReference type="Proteomes" id="UP000050465">
    <property type="component" value="Unassembled WGS sequence"/>
</dbReference>
<dbReference type="GO" id="GO:0006508">
    <property type="term" value="P:proteolysis"/>
    <property type="evidence" value="ECO:0007669"/>
    <property type="project" value="UniProtKB-KW"/>
</dbReference>
<comment type="subcellular location">
    <subcellularLocation>
        <location evidence="1">Membrane</location>
        <topology evidence="1">Multi-pass membrane protein</topology>
    </subcellularLocation>
</comment>
<comment type="caution">
    <text evidence="6">The sequence shown here is derived from an EMBL/GenBank/DDBJ whole genome shotgun (WGS) entry which is preliminary data.</text>
</comment>
<protein>
    <submittedName>
        <fullName evidence="6">Membrane protein implicated in regulation of membrane protease activity</fullName>
    </submittedName>
</protein>
<keyword evidence="6" id="KW-0378">Hydrolase</keyword>
<dbReference type="Pfam" id="PF01957">
    <property type="entry name" value="NfeD"/>
    <property type="match status" value="1"/>
</dbReference>
<gene>
    <name evidence="6" type="ORF">HLUCCA11_18620</name>
</gene>
<keyword evidence="4" id="KW-0472">Membrane</keyword>
<evidence type="ECO:0000256" key="2">
    <source>
        <dbReference type="ARBA" id="ARBA00022692"/>
    </source>
</evidence>
<proteinExistence type="predicted"/>
<dbReference type="InterPro" id="IPR052165">
    <property type="entry name" value="Membrane_assoc_protease"/>
</dbReference>
<dbReference type="Gene3D" id="2.40.50.140">
    <property type="entry name" value="Nucleic acid-binding proteins"/>
    <property type="match status" value="1"/>
</dbReference>
<dbReference type="InterPro" id="IPR002810">
    <property type="entry name" value="NfeD-like_C"/>
</dbReference>
<keyword evidence="2" id="KW-0812">Transmembrane</keyword>
<evidence type="ECO:0000256" key="1">
    <source>
        <dbReference type="ARBA" id="ARBA00004141"/>
    </source>
</evidence>
<accession>A0A0P8BIA0</accession>
<organism evidence="6 7">
    <name type="scientific">Phormidesmis priestleyi Ana</name>
    <dbReference type="NCBI Taxonomy" id="1666911"/>
    <lineage>
        <taxon>Bacteria</taxon>
        <taxon>Bacillati</taxon>
        <taxon>Cyanobacteriota</taxon>
        <taxon>Cyanophyceae</taxon>
        <taxon>Leptolyngbyales</taxon>
        <taxon>Leptolyngbyaceae</taxon>
        <taxon>Phormidesmis</taxon>
    </lineage>
</organism>
<dbReference type="EMBL" id="LJZR01000032">
    <property type="protein sequence ID" value="KPQ33430.1"/>
    <property type="molecule type" value="Genomic_DNA"/>
</dbReference>